<keyword evidence="2" id="KW-0862">Zinc</keyword>
<organism evidence="8 9">
    <name type="scientific">Phialocephala subalpina</name>
    <dbReference type="NCBI Taxonomy" id="576137"/>
    <lineage>
        <taxon>Eukaryota</taxon>
        <taxon>Fungi</taxon>
        <taxon>Dikarya</taxon>
        <taxon>Ascomycota</taxon>
        <taxon>Pezizomycotina</taxon>
        <taxon>Leotiomycetes</taxon>
        <taxon>Helotiales</taxon>
        <taxon>Mollisiaceae</taxon>
        <taxon>Phialocephala</taxon>
        <taxon>Phialocephala fortinii species complex</taxon>
    </lineage>
</organism>
<feature type="compositionally biased region" description="Low complexity" evidence="7">
    <location>
        <begin position="524"/>
        <end position="540"/>
    </location>
</feature>
<proteinExistence type="predicted"/>
<dbReference type="InterPro" id="IPR021858">
    <property type="entry name" value="Fun_TF"/>
</dbReference>
<evidence type="ECO:0000313" key="9">
    <source>
        <dbReference type="Proteomes" id="UP000184330"/>
    </source>
</evidence>
<dbReference type="EMBL" id="FJOG01000006">
    <property type="protein sequence ID" value="CZR55119.1"/>
    <property type="molecule type" value="Genomic_DNA"/>
</dbReference>
<evidence type="ECO:0000256" key="1">
    <source>
        <dbReference type="ARBA" id="ARBA00022723"/>
    </source>
</evidence>
<reference evidence="8 9" key="1">
    <citation type="submission" date="2016-03" db="EMBL/GenBank/DDBJ databases">
        <authorList>
            <person name="Ploux O."/>
        </authorList>
    </citation>
    <scope>NUCLEOTIDE SEQUENCE [LARGE SCALE GENOMIC DNA]</scope>
    <source>
        <strain evidence="8 9">UAMH 11012</strain>
    </source>
</reference>
<keyword evidence="9" id="KW-1185">Reference proteome</keyword>
<dbReference type="AlphaFoldDB" id="A0A1L7WQR8"/>
<protein>
    <submittedName>
        <fullName evidence="8">Uncharacterized protein</fullName>
    </submittedName>
</protein>
<evidence type="ECO:0000256" key="6">
    <source>
        <dbReference type="ARBA" id="ARBA00023242"/>
    </source>
</evidence>
<evidence type="ECO:0000256" key="3">
    <source>
        <dbReference type="ARBA" id="ARBA00023015"/>
    </source>
</evidence>
<accession>A0A1L7WQR8</accession>
<dbReference type="Pfam" id="PF11951">
    <property type="entry name" value="Fungal_trans_2"/>
    <property type="match status" value="1"/>
</dbReference>
<dbReference type="PANTHER" id="PTHR36206:SF4">
    <property type="entry name" value="HYPOTHETICAL CONSERVED PROTEIN (EUROFUNG)-RELATED"/>
    <property type="match status" value="1"/>
</dbReference>
<keyword evidence="1" id="KW-0479">Metal-binding</keyword>
<name>A0A1L7WQR8_9HELO</name>
<dbReference type="STRING" id="576137.A0A1L7WQR8"/>
<dbReference type="PANTHER" id="PTHR36206">
    <property type="entry name" value="ASPERCRYPTIN BIOSYNTHESIS CLUSTER-SPECIFIC TRANSCRIPTION REGULATOR ATNN-RELATED"/>
    <property type="match status" value="1"/>
</dbReference>
<dbReference type="Proteomes" id="UP000184330">
    <property type="component" value="Unassembled WGS sequence"/>
</dbReference>
<sequence>MMLQPASTLFESELELRYFRLFSDRIAVEICPYFNPDAWSQMILQACMSEASIRHAAIAIGALGKTYEMAQAGRCPVSGETIMLDMDRLPAPGTTRESRTRLGSISDDTAYSEAYMHHRQALEQYDKAIKRMRNDISSGSQSLRTALITCIIVICFEAIHGNHESAAGQLQSGLKLIQQWVAGQQRSLQYHPQGFASPAPEVVEDFLVQSFGRMEIQSMSVFDPRKIEVHSALKHEGKETIQAMPAQFVSIDQARVYLDLITRRLMHFTSSIHVPRNAGASLDLPKMPPPPTNREQVTPWNDVIHPMPWCDGKIPLSNTSSALSSSPLIIEQESHATELKNWTTAFAPLLTFSQASGGQDAISALTMSISAIASQISLRAAFFINESAYDIFIPEFHQIVNLSSNLLQLQSSRSRSRSSPSPSPDSNHSTGTGGNNEPLIHFAFDIGVVPPLYLVIVKCRDRKLRRQALKLMEENPRREGVWDSVTTVALGRWVIGLEEEGTRRFSSASPHSNPSPSCHPSPSPSHASSTESTRSRTVSRGPGASPGLREDGWGRAGRYGSIGSPNHIYGDEDEEDMELVIPEEMRVRKAAMRFDLLERRANLGCLQMDVEQKRFVQKSEVFTW</sequence>
<keyword evidence="6" id="KW-0539">Nucleus</keyword>
<dbReference type="InterPro" id="IPR052360">
    <property type="entry name" value="Transcr_Regulatory_Proteins"/>
</dbReference>
<gene>
    <name evidence="8" type="ORF">PAC_05005</name>
</gene>
<evidence type="ECO:0000313" key="8">
    <source>
        <dbReference type="EMBL" id="CZR55119.1"/>
    </source>
</evidence>
<dbReference type="GO" id="GO:0003677">
    <property type="term" value="F:DNA binding"/>
    <property type="evidence" value="ECO:0007669"/>
    <property type="project" value="UniProtKB-KW"/>
</dbReference>
<feature type="compositionally biased region" description="Low complexity" evidence="7">
    <location>
        <begin position="506"/>
        <end position="516"/>
    </location>
</feature>
<keyword evidence="5" id="KW-0804">Transcription</keyword>
<dbReference type="OrthoDB" id="2593732at2759"/>
<evidence type="ECO:0000256" key="5">
    <source>
        <dbReference type="ARBA" id="ARBA00023163"/>
    </source>
</evidence>
<evidence type="ECO:0000256" key="7">
    <source>
        <dbReference type="SAM" id="MobiDB-lite"/>
    </source>
</evidence>
<evidence type="ECO:0000256" key="4">
    <source>
        <dbReference type="ARBA" id="ARBA00023125"/>
    </source>
</evidence>
<feature type="region of interest" description="Disordered" evidence="7">
    <location>
        <begin position="504"/>
        <end position="575"/>
    </location>
</feature>
<feature type="region of interest" description="Disordered" evidence="7">
    <location>
        <begin position="411"/>
        <end position="434"/>
    </location>
</feature>
<evidence type="ECO:0000256" key="2">
    <source>
        <dbReference type="ARBA" id="ARBA00022833"/>
    </source>
</evidence>
<keyword evidence="4" id="KW-0238">DNA-binding</keyword>
<keyword evidence="3" id="KW-0805">Transcription regulation</keyword>
<feature type="compositionally biased region" description="Low complexity" evidence="7">
    <location>
        <begin position="411"/>
        <end position="427"/>
    </location>
</feature>
<dbReference type="GO" id="GO:0046872">
    <property type="term" value="F:metal ion binding"/>
    <property type="evidence" value="ECO:0007669"/>
    <property type="project" value="UniProtKB-KW"/>
</dbReference>